<evidence type="ECO:0000313" key="3">
    <source>
        <dbReference type="Proteomes" id="UP001530293"/>
    </source>
</evidence>
<dbReference type="EMBL" id="JALLBG020000215">
    <property type="protein sequence ID" value="KAL3758952.1"/>
    <property type="molecule type" value="Genomic_DNA"/>
</dbReference>
<evidence type="ECO:0000256" key="1">
    <source>
        <dbReference type="SAM" id="SignalP"/>
    </source>
</evidence>
<dbReference type="PANTHER" id="PTHR44998:SF1">
    <property type="entry name" value="UDP-N-ACETYLGLUCOSAMINE--PEPTIDE N-ACETYLGLUCOSAMINYLTRANSFERASE 110 KDA SUBUNIT"/>
    <property type="match status" value="1"/>
</dbReference>
<protein>
    <recommendedName>
        <fullName evidence="4">O-GlcNAc transferase C-terminal domain-containing protein</fullName>
    </recommendedName>
</protein>
<feature type="chain" id="PRO_5044855279" description="O-GlcNAc transferase C-terminal domain-containing protein" evidence="1">
    <location>
        <begin position="23"/>
        <end position="796"/>
    </location>
</feature>
<keyword evidence="1" id="KW-0732">Signal</keyword>
<dbReference type="InterPro" id="IPR011990">
    <property type="entry name" value="TPR-like_helical_dom_sf"/>
</dbReference>
<dbReference type="Gene3D" id="1.25.40.10">
    <property type="entry name" value="Tetratricopeptide repeat domain"/>
    <property type="match status" value="1"/>
</dbReference>
<evidence type="ECO:0008006" key="4">
    <source>
        <dbReference type="Google" id="ProtNLM"/>
    </source>
</evidence>
<reference evidence="2 3" key="1">
    <citation type="submission" date="2024-10" db="EMBL/GenBank/DDBJ databases">
        <title>Updated reference genomes for cyclostephanoid diatoms.</title>
        <authorList>
            <person name="Roberts W.R."/>
            <person name="Alverson A.J."/>
        </authorList>
    </citation>
    <scope>NUCLEOTIDE SEQUENCE [LARGE SCALE GENOMIC DNA]</scope>
    <source>
        <strain evidence="2 3">AJA232-27</strain>
    </source>
</reference>
<dbReference type="Gene3D" id="3.40.50.2000">
    <property type="entry name" value="Glycogen Phosphorylase B"/>
    <property type="match status" value="1"/>
</dbReference>
<accession>A0ABD3M5N3</accession>
<proteinExistence type="predicted"/>
<dbReference type="Proteomes" id="UP001530293">
    <property type="component" value="Unassembled WGS sequence"/>
</dbReference>
<comment type="caution">
    <text evidence="2">The sequence shown here is derived from an EMBL/GenBank/DDBJ whole genome shotgun (WGS) entry which is preliminary data.</text>
</comment>
<name>A0ABD3M5N3_9STRA</name>
<evidence type="ECO:0000313" key="2">
    <source>
        <dbReference type="EMBL" id="KAL3758952.1"/>
    </source>
</evidence>
<dbReference type="SUPFAM" id="SSF48452">
    <property type="entry name" value="TPR-like"/>
    <property type="match status" value="1"/>
</dbReference>
<keyword evidence="3" id="KW-1185">Reference proteome</keyword>
<dbReference type="PANTHER" id="PTHR44998">
    <property type="match status" value="1"/>
</dbReference>
<dbReference type="Gene3D" id="3.40.50.11380">
    <property type="match status" value="1"/>
</dbReference>
<sequence>MRTNRYAALFAASSALLSHVMAGININLPKGLCTTEVQASIKSNYDDGELMQLATCLHINHHPSAVELYHHIRKTRPDDSYVLVNLGSLSLKSGDIENARQYYLQYLREVGGPHGEGDMIDRHALAIGPPCRTDAPLKIDCVNALNNLGALELTDGKNASLVTYYLTRAIEIGDDEMLVHAYANLGSHLAKIGDHEGAANAFIRGFWTNIRQGLLHAAAGLLVRRAFLVPIVASSLEETEKSRVGFIRRIHDVQDIAVRGGSSWANDDSDLFRVSHGISTMEDIRRVPVISAVLDDWTINVQLPPFYVHYYGWHDLPLNTAVATLFTHLCPDSLFEIAGHLTTPQPAFNSQKKRVGFISSLMGGDEPHGLLVLDIMRSLKNLFDFYVVSIGSKPLSEEFVHHASGVFAVGYDEVSAKNVLKSLELDCLVYAESMNSPIVYFLGYQRFAHIQILVQGSPVTSGIPTFDYFVSGDLLEHPFRTQLVDDHYSEQLILFDGQAISFPDTQVHFLQDSSLAAGDAVSLSNMTSMERMESLRGQGAHIYTCFQSVQKMQPSFDHVLVDILIGDQMANVVLQASRSSIQTESLQRRLKSVLQERLCGDEATECNASINANTRVHFLPRVKSDDLIQLLEKSTVVLHPFPFEGSKTAVDALSAGVPLITYPQQFLRGRMASVFIKAMELGDIDREVASCCIANSVSDYVTKAMRMASDKEYRSRVVSAIRQRRDRIFNEKMISLEWGRLLTRALDIRMSDSVLRSHIGFIPQRRHQDAHISKAVEDEQTRWRKSVLLGDILGAH</sequence>
<dbReference type="SUPFAM" id="SSF53756">
    <property type="entry name" value="UDP-Glycosyltransferase/glycogen phosphorylase"/>
    <property type="match status" value="1"/>
</dbReference>
<organism evidence="2 3">
    <name type="scientific">Discostella pseudostelligera</name>
    <dbReference type="NCBI Taxonomy" id="259834"/>
    <lineage>
        <taxon>Eukaryota</taxon>
        <taxon>Sar</taxon>
        <taxon>Stramenopiles</taxon>
        <taxon>Ochrophyta</taxon>
        <taxon>Bacillariophyta</taxon>
        <taxon>Coscinodiscophyceae</taxon>
        <taxon>Thalassiosirophycidae</taxon>
        <taxon>Stephanodiscales</taxon>
        <taxon>Stephanodiscaceae</taxon>
        <taxon>Discostella</taxon>
    </lineage>
</organism>
<feature type="signal peptide" evidence="1">
    <location>
        <begin position="1"/>
        <end position="22"/>
    </location>
</feature>
<gene>
    <name evidence="2" type="ORF">ACHAWU_003023</name>
</gene>
<dbReference type="AlphaFoldDB" id="A0ABD3M5N3"/>